<dbReference type="Proteomes" id="UP000695000">
    <property type="component" value="Unplaced"/>
</dbReference>
<evidence type="ECO:0000256" key="6">
    <source>
        <dbReference type="SAM" id="MobiDB-lite"/>
    </source>
</evidence>
<feature type="compositionally biased region" description="Low complexity" evidence="6">
    <location>
        <begin position="327"/>
        <end position="361"/>
    </location>
</feature>
<evidence type="ECO:0000259" key="7">
    <source>
        <dbReference type="PROSITE" id="PS50115"/>
    </source>
</evidence>
<dbReference type="PROSITE" id="PS50115">
    <property type="entry name" value="ARFGAP"/>
    <property type="match status" value="1"/>
</dbReference>
<evidence type="ECO:0000256" key="1">
    <source>
        <dbReference type="ARBA" id="ARBA00022723"/>
    </source>
</evidence>
<organism evidence="8 9">
    <name type="scientific">Nicrophorus vespilloides</name>
    <name type="common">Boreal carrion beetle</name>
    <dbReference type="NCBI Taxonomy" id="110193"/>
    <lineage>
        <taxon>Eukaryota</taxon>
        <taxon>Metazoa</taxon>
        <taxon>Ecdysozoa</taxon>
        <taxon>Arthropoda</taxon>
        <taxon>Hexapoda</taxon>
        <taxon>Insecta</taxon>
        <taxon>Pterygota</taxon>
        <taxon>Neoptera</taxon>
        <taxon>Endopterygota</taxon>
        <taxon>Coleoptera</taxon>
        <taxon>Polyphaga</taxon>
        <taxon>Staphyliniformia</taxon>
        <taxon>Silphidae</taxon>
        <taxon>Nicrophorinae</taxon>
        <taxon>Nicrophorus</taxon>
    </lineage>
</organism>
<keyword evidence="1" id="KW-0479">Metal-binding</keyword>
<dbReference type="InterPro" id="IPR052248">
    <property type="entry name" value="Arf-GAP_FG-repeat_protein"/>
</dbReference>
<proteinExistence type="predicted"/>
<dbReference type="Pfam" id="PF01412">
    <property type="entry name" value="ArfGap"/>
    <property type="match status" value="1"/>
</dbReference>
<keyword evidence="3 5" id="KW-0863">Zinc-finger</keyword>
<evidence type="ECO:0000256" key="2">
    <source>
        <dbReference type="ARBA" id="ARBA00022737"/>
    </source>
</evidence>
<keyword evidence="4" id="KW-0862">Zinc</keyword>
<dbReference type="PANTHER" id="PTHR46134:SF3">
    <property type="entry name" value="ARFGAP WITH FG REPEATS 1"/>
    <property type="match status" value="1"/>
</dbReference>
<dbReference type="RefSeq" id="XP_017773851.1">
    <property type="nucleotide sequence ID" value="XM_017918362.1"/>
</dbReference>
<reference evidence="9" key="1">
    <citation type="submission" date="2025-08" db="UniProtKB">
        <authorList>
            <consortium name="RefSeq"/>
        </authorList>
    </citation>
    <scope>IDENTIFICATION</scope>
    <source>
        <tissue evidence="9">Whole Larva</tissue>
    </source>
</reference>
<evidence type="ECO:0000256" key="5">
    <source>
        <dbReference type="PROSITE-ProRule" id="PRU00288"/>
    </source>
</evidence>
<dbReference type="SMART" id="SM00105">
    <property type="entry name" value="ArfGap"/>
    <property type="match status" value="1"/>
</dbReference>
<evidence type="ECO:0000313" key="8">
    <source>
        <dbReference type="Proteomes" id="UP000695000"/>
    </source>
</evidence>
<feature type="domain" description="Arf-GAP" evidence="7">
    <location>
        <begin position="10"/>
        <end position="131"/>
    </location>
</feature>
<dbReference type="InterPro" id="IPR001164">
    <property type="entry name" value="ArfGAP_dom"/>
</dbReference>
<dbReference type="Gene3D" id="1.10.220.150">
    <property type="entry name" value="Arf GTPase activating protein"/>
    <property type="match status" value="1"/>
</dbReference>
<dbReference type="PANTHER" id="PTHR46134">
    <property type="entry name" value="DRONGO, ISOFORM F"/>
    <property type="match status" value="1"/>
</dbReference>
<dbReference type="SUPFAM" id="SSF57863">
    <property type="entry name" value="ArfGap/RecO-like zinc finger"/>
    <property type="match status" value="1"/>
</dbReference>
<protein>
    <submittedName>
        <fullName evidence="9">Arf-GAP domain and FG repeat-containing protein 1 isoform X1</fullName>
    </submittedName>
</protein>
<dbReference type="CDD" id="cd08838">
    <property type="entry name" value="ArfGap_AGFG"/>
    <property type="match status" value="1"/>
</dbReference>
<evidence type="ECO:0000313" key="9">
    <source>
        <dbReference type="RefSeq" id="XP_017773851.1"/>
    </source>
</evidence>
<feature type="region of interest" description="Disordered" evidence="6">
    <location>
        <begin position="327"/>
        <end position="363"/>
    </location>
</feature>
<gene>
    <name evidence="9" type="primary">LOC108560700</name>
</gene>
<feature type="region of interest" description="Disordered" evidence="6">
    <location>
        <begin position="273"/>
        <end position="304"/>
    </location>
</feature>
<evidence type="ECO:0000256" key="4">
    <source>
        <dbReference type="ARBA" id="ARBA00022833"/>
    </source>
</evidence>
<name>A0ABM1MH01_NICVS</name>
<dbReference type="PRINTS" id="PR00405">
    <property type="entry name" value="REVINTRACTNG"/>
</dbReference>
<evidence type="ECO:0000256" key="3">
    <source>
        <dbReference type="ARBA" id="ARBA00022771"/>
    </source>
</evidence>
<feature type="compositionally biased region" description="Low complexity" evidence="6">
    <location>
        <begin position="273"/>
        <end position="296"/>
    </location>
</feature>
<dbReference type="GeneID" id="108560700"/>
<dbReference type="InterPro" id="IPR038508">
    <property type="entry name" value="ArfGAP_dom_sf"/>
</dbReference>
<sequence length="449" mass="49729">MAATRKRQDEKNLKTLRELVSLTHNKHCFECNQRGPTYVNVTIGSFVCTKCSGMLRGLTPPHRVKSISMATFTQEEIDLLRTRGNDYCQKIWLGLYDGTKPVDRDEQAVHTLMLDKYERKRYYMEPSVALKNGYNKQQTVTATESSPMKTQEAAVKPLATIIAEPRPLRVNGDKTTKHDFVADFAHANIYNAANNNATAINNTIPSNTTTNQLSFANFDNNTIFNNASEDREDEEEFSIFNLQFTNNGPVYNHIPLFPKMNVNRWSMPLTTMNGLNGSHHNNQQQLHHQQSHPSSNGPSAPSEDRYAALKDLDNAFKAQPMLDWTSTGSNSSLYSSPTTAGSIYSSTASPQSSSYGSPSQGQFMNQFLSQEPSNISNPFNSNGIWGAANGNNQHCGSNGINPFFSTPTAPDTYNMNGGGSMFSTPPINGTTWIPNPFKVANGHSNNPFL</sequence>
<keyword evidence="8" id="KW-1185">Reference proteome</keyword>
<keyword evidence="2" id="KW-0677">Repeat</keyword>
<accession>A0ABM1MH01</accession>
<dbReference type="InterPro" id="IPR037278">
    <property type="entry name" value="ARFGAP/RecO"/>
</dbReference>